<evidence type="ECO:0000256" key="6">
    <source>
        <dbReference type="SAM" id="Phobius"/>
    </source>
</evidence>
<dbReference type="SMART" id="SM01417">
    <property type="entry name" value="Solute_trans_a"/>
    <property type="match status" value="1"/>
</dbReference>
<comment type="subcellular location">
    <subcellularLocation>
        <location evidence="1">Membrane</location>
        <topology evidence="1">Multi-pass membrane protein</topology>
    </subcellularLocation>
</comment>
<gene>
    <name evidence="7" type="ORF">M413DRAFT_24443</name>
</gene>
<feature type="transmembrane region" description="Helical" evidence="6">
    <location>
        <begin position="217"/>
        <end position="240"/>
    </location>
</feature>
<feature type="transmembrane region" description="Helical" evidence="6">
    <location>
        <begin position="183"/>
        <end position="205"/>
    </location>
</feature>
<feature type="transmembrane region" description="Helical" evidence="6">
    <location>
        <begin position="107"/>
        <end position="124"/>
    </location>
</feature>
<name>A0A0C3CM70_HEBCY</name>
<keyword evidence="2 6" id="KW-0812">Transmembrane</keyword>
<proteinExistence type="predicted"/>
<feature type="transmembrane region" description="Helical" evidence="6">
    <location>
        <begin position="292"/>
        <end position="311"/>
    </location>
</feature>
<dbReference type="InterPro" id="IPR005178">
    <property type="entry name" value="Ostalpha/TMEM184C"/>
</dbReference>
<evidence type="ECO:0000256" key="5">
    <source>
        <dbReference type="SAM" id="MobiDB-lite"/>
    </source>
</evidence>
<dbReference type="Pfam" id="PF03619">
    <property type="entry name" value="Solute_trans_a"/>
    <property type="match status" value="1"/>
</dbReference>
<dbReference type="STRING" id="686832.A0A0C3CM70"/>
<feature type="transmembrane region" description="Helical" evidence="6">
    <location>
        <begin position="77"/>
        <end position="95"/>
    </location>
</feature>
<dbReference type="Proteomes" id="UP000053424">
    <property type="component" value="Unassembled WGS sequence"/>
</dbReference>
<feature type="region of interest" description="Disordered" evidence="5">
    <location>
        <begin position="498"/>
        <end position="551"/>
    </location>
</feature>
<evidence type="ECO:0000313" key="8">
    <source>
        <dbReference type="Proteomes" id="UP000053424"/>
    </source>
</evidence>
<keyword evidence="3 6" id="KW-1133">Transmembrane helix</keyword>
<feature type="transmembrane region" description="Helical" evidence="6">
    <location>
        <begin position="252"/>
        <end position="280"/>
    </location>
</feature>
<feature type="transmembrane region" description="Helical" evidence="6">
    <location>
        <begin position="35"/>
        <end position="57"/>
    </location>
</feature>
<evidence type="ECO:0000256" key="4">
    <source>
        <dbReference type="ARBA" id="ARBA00023136"/>
    </source>
</evidence>
<evidence type="ECO:0000313" key="7">
    <source>
        <dbReference type="EMBL" id="KIM45199.1"/>
    </source>
</evidence>
<dbReference type="PANTHER" id="PTHR23423">
    <property type="entry name" value="ORGANIC SOLUTE TRANSPORTER-RELATED"/>
    <property type="match status" value="1"/>
</dbReference>
<evidence type="ECO:0000256" key="2">
    <source>
        <dbReference type="ARBA" id="ARBA00022692"/>
    </source>
</evidence>
<feature type="compositionally biased region" description="Basic residues" evidence="5">
    <location>
        <begin position="514"/>
        <end position="525"/>
    </location>
</feature>
<reference evidence="7 8" key="1">
    <citation type="submission" date="2014-04" db="EMBL/GenBank/DDBJ databases">
        <authorList>
            <consortium name="DOE Joint Genome Institute"/>
            <person name="Kuo A."/>
            <person name="Gay G."/>
            <person name="Dore J."/>
            <person name="Kohler A."/>
            <person name="Nagy L.G."/>
            <person name="Floudas D."/>
            <person name="Copeland A."/>
            <person name="Barry K.W."/>
            <person name="Cichocki N."/>
            <person name="Veneault-Fourrey C."/>
            <person name="LaButti K."/>
            <person name="Lindquist E.A."/>
            <person name="Lipzen A."/>
            <person name="Lundell T."/>
            <person name="Morin E."/>
            <person name="Murat C."/>
            <person name="Sun H."/>
            <person name="Tunlid A."/>
            <person name="Henrissat B."/>
            <person name="Grigoriev I.V."/>
            <person name="Hibbett D.S."/>
            <person name="Martin F."/>
            <person name="Nordberg H.P."/>
            <person name="Cantor M.N."/>
            <person name="Hua S.X."/>
        </authorList>
    </citation>
    <scope>NUCLEOTIDE SEQUENCE [LARGE SCALE GENOMIC DNA]</scope>
    <source>
        <strain evidence="8">h7</strain>
    </source>
</reference>
<evidence type="ECO:0000256" key="3">
    <source>
        <dbReference type="ARBA" id="ARBA00022989"/>
    </source>
</evidence>
<accession>A0A0C3CM70</accession>
<keyword evidence="4 6" id="KW-0472">Membrane</keyword>
<organism evidence="7 8">
    <name type="scientific">Hebeloma cylindrosporum</name>
    <dbReference type="NCBI Taxonomy" id="76867"/>
    <lineage>
        <taxon>Eukaryota</taxon>
        <taxon>Fungi</taxon>
        <taxon>Dikarya</taxon>
        <taxon>Basidiomycota</taxon>
        <taxon>Agaricomycotina</taxon>
        <taxon>Agaricomycetes</taxon>
        <taxon>Agaricomycetidae</taxon>
        <taxon>Agaricales</taxon>
        <taxon>Agaricineae</taxon>
        <taxon>Hymenogastraceae</taxon>
        <taxon>Hebeloma</taxon>
    </lineage>
</organism>
<reference evidence="8" key="2">
    <citation type="submission" date="2015-01" db="EMBL/GenBank/DDBJ databases">
        <title>Evolutionary Origins and Diversification of the Mycorrhizal Mutualists.</title>
        <authorList>
            <consortium name="DOE Joint Genome Institute"/>
            <consortium name="Mycorrhizal Genomics Consortium"/>
            <person name="Kohler A."/>
            <person name="Kuo A."/>
            <person name="Nagy L.G."/>
            <person name="Floudas D."/>
            <person name="Copeland A."/>
            <person name="Barry K.W."/>
            <person name="Cichocki N."/>
            <person name="Veneault-Fourrey C."/>
            <person name="LaButti K."/>
            <person name="Lindquist E.A."/>
            <person name="Lipzen A."/>
            <person name="Lundell T."/>
            <person name="Morin E."/>
            <person name="Murat C."/>
            <person name="Riley R."/>
            <person name="Ohm R."/>
            <person name="Sun H."/>
            <person name="Tunlid A."/>
            <person name="Henrissat B."/>
            <person name="Grigoriev I.V."/>
            <person name="Hibbett D.S."/>
            <person name="Martin F."/>
        </authorList>
    </citation>
    <scope>NUCLEOTIDE SEQUENCE [LARGE SCALE GENOMIC DNA]</scope>
    <source>
        <strain evidence="8">h7</strain>
    </source>
</reference>
<dbReference type="AlphaFoldDB" id="A0A0C3CM70"/>
<keyword evidence="8" id="KW-1185">Reference proteome</keyword>
<dbReference type="OrthoDB" id="5348404at2759"/>
<feature type="region of interest" description="Disordered" evidence="5">
    <location>
        <begin position="581"/>
        <end position="755"/>
    </location>
</feature>
<dbReference type="EMBL" id="KN831772">
    <property type="protein sequence ID" value="KIM45199.1"/>
    <property type="molecule type" value="Genomic_DNA"/>
</dbReference>
<dbReference type="GO" id="GO:0016020">
    <property type="term" value="C:membrane"/>
    <property type="evidence" value="ECO:0007669"/>
    <property type="project" value="UniProtKB-SubCell"/>
</dbReference>
<evidence type="ECO:0008006" key="9">
    <source>
        <dbReference type="Google" id="ProtNLM"/>
    </source>
</evidence>
<sequence length="755" mass="86536">MSNHAPTSSTNERCFKEIAEPSPPLFQNGKLVLQVYHVGWIISGSLALVAITVSLWLISKHLRWYTNKREQRYIVRLLFMVPLYALISFASFLFWNHSTPIILIRDAYEAIVLTAFFYLLLMYISHDSEEQKRVFLKAGLSVEADEIARQKGQEIQKWVFPLGFVKWKPKDGLYFLQLMKWGVLQYCVIRPTTTLAAVILNYIGLYCESSWGLGWGHIYITIIISISVTIAMYCLIQLYVPVAKELAVHRPLLKLFAVKAVVFLTFWQATFLAVLSMFGVVKASKYMTAEDINIGIGAVLETFEMMLFAFLHLRAFTYRPYVPTYSKSSTTSPPFQTPAWRSLGHAMDFRETFREIWIGTVYLFDKIRGKEPKPDLGIIREGHYESAFGRQRPLPGRLQRFQPMAPGKEKGDDLVFPVVEIEVDQEFEINGHRQWLSLDKYDRFNRPKRDRSEGLQEQIEQELEKRGYPRHMETECQSQQIDSDSGSHQSWWRNLYNRISQPGPEPDEAESKPFMRRKSTRRLRYLRKDTQPPSPVHDISDRPPPSRLPVTRAHPFLRTVDSEDHNKLAGGMDDLVPLSRYVHSQRPYDHPSPMSDADPFPASPVPGPSLPRLLISPQNAPGPVFPTRAHTSRVGIQSTPPIDPPPRHAAEPQPDPQRRPYVGSYNWTPPRMSPSLGSRSSNNDEHANPQHRKSTHRREPAAPADEVEPRGYSRGTSPSTRTRYPGLPFSDFSSDPAYIPVGQWPSTHPDLHEPR</sequence>
<evidence type="ECO:0000256" key="1">
    <source>
        <dbReference type="ARBA" id="ARBA00004141"/>
    </source>
</evidence>
<protein>
    <recommendedName>
        <fullName evidence="9">DUF300-domain-containing protein</fullName>
    </recommendedName>
</protein>
<dbReference type="HOGENOM" id="CLU_009307_1_0_1"/>